<dbReference type="InterPro" id="IPR050979">
    <property type="entry name" value="LD-transpeptidase"/>
</dbReference>
<evidence type="ECO:0000256" key="4">
    <source>
        <dbReference type="ARBA" id="ARBA00022984"/>
    </source>
</evidence>
<dbReference type="Pfam" id="PF03734">
    <property type="entry name" value="YkuD"/>
    <property type="match status" value="1"/>
</dbReference>
<keyword evidence="12" id="KW-1185">Reference proteome</keyword>
<evidence type="ECO:0000256" key="1">
    <source>
        <dbReference type="ARBA" id="ARBA00004752"/>
    </source>
</evidence>
<evidence type="ECO:0000256" key="9">
    <source>
        <dbReference type="SAM" id="SignalP"/>
    </source>
</evidence>
<evidence type="ECO:0000313" key="11">
    <source>
        <dbReference type="EMBL" id="MFC6870375.1"/>
    </source>
</evidence>
<dbReference type="Gene3D" id="2.60.40.3710">
    <property type="match status" value="1"/>
</dbReference>
<feature type="compositionally biased region" description="Basic and acidic residues" evidence="8">
    <location>
        <begin position="50"/>
        <end position="59"/>
    </location>
</feature>
<feature type="chain" id="PRO_5046596677" evidence="9">
    <location>
        <begin position="28"/>
        <end position="392"/>
    </location>
</feature>
<feature type="signal peptide" evidence="9">
    <location>
        <begin position="1"/>
        <end position="27"/>
    </location>
</feature>
<evidence type="ECO:0000256" key="3">
    <source>
        <dbReference type="ARBA" id="ARBA00022960"/>
    </source>
</evidence>
<dbReference type="InterPro" id="IPR005490">
    <property type="entry name" value="LD_TPept_cat_dom"/>
</dbReference>
<proteinExistence type="predicted"/>
<feature type="active site" description="Nucleophile" evidence="7">
    <location>
        <position position="339"/>
    </location>
</feature>
<keyword evidence="3 7" id="KW-0133">Cell shape</keyword>
<feature type="compositionally biased region" description="Low complexity" evidence="8">
    <location>
        <begin position="32"/>
        <end position="49"/>
    </location>
</feature>
<dbReference type="PANTHER" id="PTHR30582:SF2">
    <property type="entry name" value="L,D-TRANSPEPTIDASE YCIB-RELATED"/>
    <property type="match status" value="1"/>
</dbReference>
<dbReference type="CDD" id="cd13432">
    <property type="entry name" value="LDT_IgD_like_2"/>
    <property type="match status" value="1"/>
</dbReference>
<organism evidence="11 12">
    <name type="scientific">Haloechinothrix salitolerans</name>
    <dbReference type="NCBI Taxonomy" id="926830"/>
    <lineage>
        <taxon>Bacteria</taxon>
        <taxon>Bacillati</taxon>
        <taxon>Actinomycetota</taxon>
        <taxon>Actinomycetes</taxon>
        <taxon>Pseudonocardiales</taxon>
        <taxon>Pseudonocardiaceae</taxon>
        <taxon>Haloechinothrix</taxon>
    </lineage>
</organism>
<keyword evidence="5" id="KW-0012">Acyltransferase</keyword>
<feature type="active site" description="Proton donor/acceptor" evidence="7">
    <location>
        <position position="321"/>
    </location>
</feature>
<dbReference type="EMBL" id="JBHSXX010000001">
    <property type="protein sequence ID" value="MFC6870375.1"/>
    <property type="molecule type" value="Genomic_DNA"/>
</dbReference>
<keyword evidence="2" id="KW-0808">Transferase</keyword>
<evidence type="ECO:0000256" key="2">
    <source>
        <dbReference type="ARBA" id="ARBA00022679"/>
    </source>
</evidence>
<sequence length="392" mass="42629">MPNTRRVFAAVMGVCLLAAGCTTTTHAEESRSASPASSPRPPSLELELTPESKAEDVEPGKPITVDAEHGELTKVTLIGADGTVVKGSLNGDKTAWRAGEKLGFGKEYTLTARGIGEDGEREVERSTFTTAVPAQTVSVTPAIVDGATVGVGMPVSFRFSAPISDKDAAERALRVTSEPRTKGGFYWFSDEWVVWRPKEHWQPGTEVSVDADIYGRNLGDDVYGAQDVSADMTIGKRVVAVANGKTHHMSVWIDGKKVKRMPISMGKPTHPTPHGTYTVMSEHYDYTMDSSTYGVPVDADEGYEITVSHATRLSYSGIFYHSAPWSVGDQGYRNVSHGCINLSTANAEWMMNHSKPGDLFRVVKSGGQRLEPTDGFSVWQLPWREWRTGGVD</sequence>
<evidence type="ECO:0000313" key="12">
    <source>
        <dbReference type="Proteomes" id="UP001596337"/>
    </source>
</evidence>
<comment type="pathway">
    <text evidence="1 7">Cell wall biogenesis; peptidoglycan biosynthesis.</text>
</comment>
<evidence type="ECO:0000256" key="8">
    <source>
        <dbReference type="SAM" id="MobiDB-lite"/>
    </source>
</evidence>
<evidence type="ECO:0000256" key="5">
    <source>
        <dbReference type="ARBA" id="ARBA00023315"/>
    </source>
</evidence>
<name>A0ABW2C7V8_9PSEU</name>
<accession>A0ABW2C7V8</accession>
<reference evidence="12" key="1">
    <citation type="journal article" date="2019" name="Int. J. Syst. Evol. Microbiol.">
        <title>The Global Catalogue of Microorganisms (GCM) 10K type strain sequencing project: providing services to taxonomists for standard genome sequencing and annotation.</title>
        <authorList>
            <consortium name="The Broad Institute Genomics Platform"/>
            <consortium name="The Broad Institute Genome Sequencing Center for Infectious Disease"/>
            <person name="Wu L."/>
            <person name="Ma J."/>
        </authorList>
    </citation>
    <scope>NUCLEOTIDE SEQUENCE [LARGE SCALE GENOMIC DNA]</scope>
    <source>
        <strain evidence="12">KCTC 32255</strain>
    </source>
</reference>
<gene>
    <name evidence="11" type="ORF">ACFQGD_24875</name>
</gene>
<dbReference type="CDD" id="cd16913">
    <property type="entry name" value="YkuD_like"/>
    <property type="match status" value="1"/>
</dbReference>
<dbReference type="Gene3D" id="2.40.440.10">
    <property type="entry name" value="L,D-transpeptidase catalytic domain-like"/>
    <property type="match status" value="1"/>
</dbReference>
<evidence type="ECO:0000256" key="7">
    <source>
        <dbReference type="PROSITE-ProRule" id="PRU01373"/>
    </source>
</evidence>
<dbReference type="PROSITE" id="PS52029">
    <property type="entry name" value="LD_TPASE"/>
    <property type="match status" value="1"/>
</dbReference>
<dbReference type="RefSeq" id="WP_345395269.1">
    <property type="nucleotide sequence ID" value="NZ_BAABLA010000023.1"/>
</dbReference>
<evidence type="ECO:0000256" key="6">
    <source>
        <dbReference type="ARBA" id="ARBA00023316"/>
    </source>
</evidence>
<dbReference type="Proteomes" id="UP001596337">
    <property type="component" value="Unassembled WGS sequence"/>
</dbReference>
<keyword evidence="6 7" id="KW-0961">Cell wall biogenesis/degradation</keyword>
<protein>
    <submittedName>
        <fullName evidence="11">Ig-like domain-containing protein</fullName>
    </submittedName>
</protein>
<dbReference type="InterPro" id="IPR041280">
    <property type="entry name" value="Big_10"/>
</dbReference>
<keyword evidence="9" id="KW-0732">Signal</keyword>
<feature type="domain" description="L,D-TPase catalytic" evidence="10">
    <location>
        <begin position="238"/>
        <end position="363"/>
    </location>
</feature>
<feature type="region of interest" description="Disordered" evidence="8">
    <location>
        <begin position="26"/>
        <end position="62"/>
    </location>
</feature>
<keyword evidence="4 7" id="KW-0573">Peptidoglycan synthesis</keyword>
<dbReference type="PANTHER" id="PTHR30582">
    <property type="entry name" value="L,D-TRANSPEPTIDASE"/>
    <property type="match status" value="1"/>
</dbReference>
<dbReference type="InterPro" id="IPR038063">
    <property type="entry name" value="Transpep_catalytic_dom"/>
</dbReference>
<dbReference type="PROSITE" id="PS51257">
    <property type="entry name" value="PROKAR_LIPOPROTEIN"/>
    <property type="match status" value="1"/>
</dbReference>
<dbReference type="SUPFAM" id="SSF141523">
    <property type="entry name" value="L,D-transpeptidase catalytic domain-like"/>
    <property type="match status" value="1"/>
</dbReference>
<dbReference type="Pfam" id="PF17964">
    <property type="entry name" value="Big_10"/>
    <property type="match status" value="1"/>
</dbReference>
<evidence type="ECO:0000259" key="10">
    <source>
        <dbReference type="PROSITE" id="PS52029"/>
    </source>
</evidence>
<dbReference type="Gene3D" id="2.60.40.3780">
    <property type="match status" value="1"/>
</dbReference>
<comment type="caution">
    <text evidence="11">The sequence shown here is derived from an EMBL/GenBank/DDBJ whole genome shotgun (WGS) entry which is preliminary data.</text>
</comment>